<dbReference type="InterPro" id="IPR001173">
    <property type="entry name" value="Glyco_trans_2-like"/>
</dbReference>
<dbReference type="GO" id="GO:0005886">
    <property type="term" value="C:plasma membrane"/>
    <property type="evidence" value="ECO:0007669"/>
    <property type="project" value="TreeGrafter"/>
</dbReference>
<dbReference type="Proteomes" id="UP000229044">
    <property type="component" value="Unassembled WGS sequence"/>
</dbReference>
<dbReference type="Gene3D" id="3.90.550.10">
    <property type="entry name" value="Spore Coat Polysaccharide Biosynthesis Protein SpsA, Chain A"/>
    <property type="match status" value="1"/>
</dbReference>
<dbReference type="CDD" id="cd04179">
    <property type="entry name" value="DPM_DPG-synthase_like"/>
    <property type="match status" value="1"/>
</dbReference>
<keyword evidence="2 9" id="KW-0328">Glycosyltransferase</keyword>
<comment type="caution">
    <text evidence="9">The sequence shown here is derived from an EMBL/GenBank/DDBJ whole genome shotgun (WGS) entry which is preliminary data.</text>
</comment>
<keyword evidence="3 9" id="KW-0808">Transferase</keyword>
<evidence type="ECO:0000259" key="8">
    <source>
        <dbReference type="Pfam" id="PF00535"/>
    </source>
</evidence>
<evidence type="ECO:0000256" key="4">
    <source>
        <dbReference type="ARBA" id="ARBA00022692"/>
    </source>
</evidence>
<name>A0A2G1VGX3_9GAMM</name>
<evidence type="ECO:0000256" key="2">
    <source>
        <dbReference type="ARBA" id="ARBA00022676"/>
    </source>
</evidence>
<evidence type="ECO:0000256" key="6">
    <source>
        <dbReference type="ARBA" id="ARBA00022989"/>
    </source>
</evidence>
<dbReference type="GO" id="GO:0099621">
    <property type="term" value="F:undecaprenyl-phosphate 4-deoxy-4-formamido-L-arabinose transferase activity"/>
    <property type="evidence" value="ECO:0007669"/>
    <property type="project" value="TreeGrafter"/>
</dbReference>
<reference evidence="9 10" key="1">
    <citation type="submission" date="2017-09" db="EMBL/GenBank/DDBJ databases">
        <title>The draft genome sequences of Marinobacter guineae M3B.</title>
        <authorList>
            <person name="Cao J."/>
        </authorList>
    </citation>
    <scope>NUCLEOTIDE SEQUENCE [LARGE SCALE GENOMIC DNA]</scope>
    <source>
        <strain evidence="9 10">M3B</strain>
    </source>
</reference>
<dbReference type="SUPFAM" id="SSF53448">
    <property type="entry name" value="Nucleotide-diphospho-sugar transferases"/>
    <property type="match status" value="1"/>
</dbReference>
<evidence type="ECO:0000256" key="3">
    <source>
        <dbReference type="ARBA" id="ARBA00022679"/>
    </source>
</evidence>
<keyword evidence="5" id="KW-0448">Lipopolysaccharide biosynthesis</keyword>
<dbReference type="InterPro" id="IPR050256">
    <property type="entry name" value="Glycosyltransferase_2"/>
</dbReference>
<evidence type="ECO:0000256" key="1">
    <source>
        <dbReference type="ARBA" id="ARBA00022475"/>
    </source>
</evidence>
<evidence type="ECO:0000313" key="9">
    <source>
        <dbReference type="EMBL" id="PHQ25932.1"/>
    </source>
</evidence>
<dbReference type="OrthoDB" id="9811884at2"/>
<feature type="domain" description="Glycosyltransferase 2-like" evidence="8">
    <location>
        <begin position="8"/>
        <end position="168"/>
    </location>
</feature>
<accession>A0A2G1VGX3</accession>
<organism evidence="9 10">
    <name type="scientific">Marinobacter guineae</name>
    <dbReference type="NCBI Taxonomy" id="432303"/>
    <lineage>
        <taxon>Bacteria</taxon>
        <taxon>Pseudomonadati</taxon>
        <taxon>Pseudomonadota</taxon>
        <taxon>Gammaproteobacteria</taxon>
        <taxon>Pseudomonadales</taxon>
        <taxon>Marinobacteraceae</taxon>
        <taxon>Marinobacter</taxon>
    </lineage>
</organism>
<gene>
    <name evidence="9" type="ORF">CLH62_10070</name>
</gene>
<evidence type="ECO:0000256" key="7">
    <source>
        <dbReference type="ARBA" id="ARBA00023136"/>
    </source>
</evidence>
<keyword evidence="10" id="KW-1185">Reference proteome</keyword>
<proteinExistence type="predicted"/>
<sequence length="260" mass="28592">MGKERTLSLVIPAKDEQDNIANLLTEAFGVMRDYPGFEVVLVDDGSQDQTLDTAIRTARSLGGRLITVRHEQSIGQSGALATGIRHARGRLIVTMDGDGQNDPADIPALLQRANSIRASDFCIAGYRKNRKDTAWKRFQSRLANRVRDALLHDGVPDTGCGLKLLPRATFLKLPWFDHGHRFIPALVRGIGGEIAVVEVNHRPRTAGTSKYSAWNRAWAGILDLFGVLWLLHRTRIPVIATPVTANPVDSDTRASVTEQS</sequence>
<dbReference type="Pfam" id="PF00535">
    <property type="entry name" value="Glycos_transf_2"/>
    <property type="match status" value="1"/>
</dbReference>
<dbReference type="AlphaFoldDB" id="A0A2G1VGX3"/>
<dbReference type="InterPro" id="IPR029044">
    <property type="entry name" value="Nucleotide-diphossugar_trans"/>
</dbReference>
<dbReference type="PANTHER" id="PTHR48090">
    <property type="entry name" value="UNDECAPRENYL-PHOSPHATE 4-DEOXY-4-FORMAMIDO-L-ARABINOSE TRANSFERASE-RELATED"/>
    <property type="match status" value="1"/>
</dbReference>
<dbReference type="EMBL" id="NTFI01000002">
    <property type="protein sequence ID" value="PHQ25932.1"/>
    <property type="molecule type" value="Genomic_DNA"/>
</dbReference>
<keyword evidence="1" id="KW-1003">Cell membrane</keyword>
<keyword evidence="7" id="KW-0472">Membrane</keyword>
<keyword evidence="6" id="KW-1133">Transmembrane helix</keyword>
<evidence type="ECO:0000256" key="5">
    <source>
        <dbReference type="ARBA" id="ARBA00022985"/>
    </source>
</evidence>
<dbReference type="FunFam" id="3.90.550.10:FF:000170">
    <property type="entry name" value="Dolichol-phosphate mannosyltransferase"/>
    <property type="match status" value="1"/>
</dbReference>
<dbReference type="GO" id="GO:0009103">
    <property type="term" value="P:lipopolysaccharide biosynthetic process"/>
    <property type="evidence" value="ECO:0007669"/>
    <property type="project" value="UniProtKB-KW"/>
</dbReference>
<evidence type="ECO:0000313" key="10">
    <source>
        <dbReference type="Proteomes" id="UP000229044"/>
    </source>
</evidence>
<protein>
    <submittedName>
        <fullName evidence="9">Dolichol-phosphate mannosyltransferase</fullName>
    </submittedName>
</protein>
<dbReference type="PANTHER" id="PTHR48090:SF3">
    <property type="entry name" value="UNDECAPRENYL-PHOSPHATE 4-DEOXY-4-FORMAMIDO-L-ARABINOSE TRANSFERASE"/>
    <property type="match status" value="1"/>
</dbReference>
<keyword evidence="4" id="KW-0812">Transmembrane</keyword>
<dbReference type="RefSeq" id="WP_099618030.1">
    <property type="nucleotide sequence ID" value="NZ_KZ319340.1"/>
</dbReference>